<dbReference type="Proteomes" id="UP000024837">
    <property type="component" value="Unassembled WGS sequence"/>
</dbReference>
<feature type="region of interest" description="Disordered" evidence="2">
    <location>
        <begin position="174"/>
        <end position="216"/>
    </location>
</feature>
<keyword evidence="5" id="KW-1185">Reference proteome</keyword>
<dbReference type="HOGENOM" id="CLU_483084_0_0_1"/>
<dbReference type="AlphaFoldDB" id="W7HNP2"/>
<dbReference type="EMBL" id="KI966435">
    <property type="protein sequence ID" value="EWC44764.1"/>
    <property type="molecule type" value="Genomic_DNA"/>
</dbReference>
<keyword evidence="1" id="KW-0238">DNA-binding</keyword>
<feature type="domain" description="Replication protein A OB" evidence="3">
    <location>
        <begin position="399"/>
        <end position="478"/>
    </location>
</feature>
<evidence type="ECO:0000313" key="4">
    <source>
        <dbReference type="EMBL" id="EWC44764.1"/>
    </source>
</evidence>
<evidence type="ECO:0000256" key="1">
    <source>
        <dbReference type="ARBA" id="ARBA00023125"/>
    </source>
</evidence>
<dbReference type="GO" id="GO:0003677">
    <property type="term" value="F:DNA binding"/>
    <property type="evidence" value="ECO:0007669"/>
    <property type="project" value="UniProtKB-KW"/>
</dbReference>
<dbReference type="OrthoDB" id="1918685at2759"/>
<sequence>MQRTAPQLSPILARVVSGAHGTRTPVREPLLRIIKVQGISMTAGPRENPDDDTEPREGETLYAYRIFLTDDTYIVGAVVDPVLHPLVHDRVLMTGACVRLTDYDVKTSVKKFANGKFTRYLKVRDLIVEHSPSIRFVDGAEDAANSGTAQISQRWRREEEEGEGIDEMVVIKQEAASSQPQPQADMDMRVDGTRDRTCKRDPDEHEYGLDDDDDDADFLQLDGTTASGSYATTPDSFIAADERLLPPDYTRDELDDFTEEELAEWFIDPNRVEPKTFLTEEFIAATWRNSQKARVSEQKLQLPRTTGLPSTKENSKPTKYKTVSAELPASSRLKRPASQEANSDCSLPPGSFKIPKPTPLVNSPSPQKSSVPPLFPQVKRHEGVYPAASKLTKLGNLLKKPLGSKVDVLAIIAACGEHTIKRSIGVKRDLHLLDPTVKRTVWLSVWVDADKFKPAMGTCVLFRGLTVHRFDGRSLNAFKELTDTNWYVIEPREEAVAGVDELKEWWRQRVIEEALQSFEEDLENGDDTDGL</sequence>
<feature type="compositionally biased region" description="Polar residues" evidence="2">
    <location>
        <begin position="303"/>
        <end position="312"/>
    </location>
</feature>
<name>W7HNP2_9PEZI</name>
<evidence type="ECO:0000259" key="3">
    <source>
        <dbReference type="Pfam" id="PF16900"/>
    </source>
</evidence>
<gene>
    <name evidence="4" type="ORF">DRE_06542</name>
</gene>
<accession>W7HNP2</accession>
<organism evidence="4 5">
    <name type="scientific">Drechslerella stenobrocha 248</name>
    <dbReference type="NCBI Taxonomy" id="1043628"/>
    <lineage>
        <taxon>Eukaryota</taxon>
        <taxon>Fungi</taxon>
        <taxon>Dikarya</taxon>
        <taxon>Ascomycota</taxon>
        <taxon>Pezizomycotina</taxon>
        <taxon>Orbiliomycetes</taxon>
        <taxon>Orbiliales</taxon>
        <taxon>Orbiliaceae</taxon>
        <taxon>Drechslerella</taxon>
    </lineage>
</organism>
<reference evidence="4 5" key="1">
    <citation type="submission" date="2013-05" db="EMBL/GenBank/DDBJ databases">
        <title>Drechslerella stenobrocha genome reveals carnivorous origination and mechanical trapping mechanism of predatory fungi.</title>
        <authorList>
            <person name="Liu X."/>
            <person name="Zhang W."/>
            <person name="Liu K."/>
        </authorList>
    </citation>
    <scope>NUCLEOTIDE SEQUENCE [LARGE SCALE GENOMIC DNA]</scope>
    <source>
        <strain evidence="4 5">248</strain>
    </source>
</reference>
<dbReference type="Pfam" id="PF16900">
    <property type="entry name" value="REPA_OB_2"/>
    <property type="match status" value="1"/>
</dbReference>
<proteinExistence type="predicted"/>
<evidence type="ECO:0000313" key="5">
    <source>
        <dbReference type="Proteomes" id="UP000024837"/>
    </source>
</evidence>
<feature type="region of interest" description="Disordered" evidence="2">
    <location>
        <begin position="289"/>
        <end position="375"/>
    </location>
</feature>
<dbReference type="InterPro" id="IPR031657">
    <property type="entry name" value="REPA_OB_2"/>
</dbReference>
<feature type="compositionally biased region" description="Polar residues" evidence="2">
    <location>
        <begin position="360"/>
        <end position="370"/>
    </location>
</feature>
<protein>
    <recommendedName>
        <fullName evidence="3">Replication protein A OB domain-containing protein</fullName>
    </recommendedName>
</protein>
<dbReference type="SUPFAM" id="SSF50249">
    <property type="entry name" value="Nucleic acid-binding proteins"/>
    <property type="match status" value="1"/>
</dbReference>
<dbReference type="InterPro" id="IPR012340">
    <property type="entry name" value="NA-bd_OB-fold"/>
</dbReference>
<feature type="compositionally biased region" description="Low complexity" evidence="2">
    <location>
        <begin position="175"/>
        <end position="184"/>
    </location>
</feature>
<dbReference type="Gene3D" id="2.40.50.140">
    <property type="entry name" value="Nucleic acid-binding proteins"/>
    <property type="match status" value="1"/>
</dbReference>
<evidence type="ECO:0000256" key="2">
    <source>
        <dbReference type="SAM" id="MobiDB-lite"/>
    </source>
</evidence>
<feature type="compositionally biased region" description="Basic and acidic residues" evidence="2">
    <location>
        <begin position="186"/>
        <end position="208"/>
    </location>
</feature>